<organism evidence="1 2">
    <name type="scientific">Paenibacillus abyssi</name>
    <dbReference type="NCBI Taxonomy" id="1340531"/>
    <lineage>
        <taxon>Bacteria</taxon>
        <taxon>Bacillati</taxon>
        <taxon>Bacillota</taxon>
        <taxon>Bacilli</taxon>
        <taxon>Bacillales</taxon>
        <taxon>Paenibacillaceae</taxon>
        <taxon>Paenibacillus</taxon>
    </lineage>
</organism>
<comment type="caution">
    <text evidence="1">The sequence shown here is derived from an EMBL/GenBank/DDBJ whole genome shotgun (WGS) entry which is preliminary data.</text>
</comment>
<dbReference type="EMBL" id="BMGR01000014">
    <property type="protein sequence ID" value="GGG18170.1"/>
    <property type="molecule type" value="Genomic_DNA"/>
</dbReference>
<proteinExistence type="predicted"/>
<accession>A0A917G1U2</accession>
<reference evidence="1" key="2">
    <citation type="submission" date="2020-09" db="EMBL/GenBank/DDBJ databases">
        <authorList>
            <person name="Sun Q."/>
            <person name="Zhou Y."/>
        </authorList>
    </citation>
    <scope>NUCLEOTIDE SEQUENCE</scope>
    <source>
        <strain evidence="1">CGMCC 1.12987</strain>
    </source>
</reference>
<evidence type="ECO:0000313" key="1">
    <source>
        <dbReference type="EMBL" id="GGG18170.1"/>
    </source>
</evidence>
<protein>
    <submittedName>
        <fullName evidence="1">Uncharacterized protein</fullName>
    </submittedName>
</protein>
<dbReference type="Proteomes" id="UP000644756">
    <property type="component" value="Unassembled WGS sequence"/>
</dbReference>
<reference evidence="1" key="1">
    <citation type="journal article" date="2014" name="Int. J. Syst. Evol. Microbiol.">
        <title>Complete genome sequence of Corynebacterium casei LMG S-19264T (=DSM 44701T), isolated from a smear-ripened cheese.</title>
        <authorList>
            <consortium name="US DOE Joint Genome Institute (JGI-PGF)"/>
            <person name="Walter F."/>
            <person name="Albersmeier A."/>
            <person name="Kalinowski J."/>
            <person name="Ruckert C."/>
        </authorList>
    </citation>
    <scope>NUCLEOTIDE SEQUENCE</scope>
    <source>
        <strain evidence="1">CGMCC 1.12987</strain>
    </source>
</reference>
<evidence type="ECO:0000313" key="2">
    <source>
        <dbReference type="Proteomes" id="UP000644756"/>
    </source>
</evidence>
<dbReference type="AlphaFoldDB" id="A0A917G1U2"/>
<keyword evidence="2" id="KW-1185">Reference proteome</keyword>
<sequence length="63" mass="7189">MSEDRSLASLQGRFGFGIIATNGHKKAINMLNKSLKHLMAAFLRYKRRHNPIKIKNGHIQKTT</sequence>
<name>A0A917G1U2_9BACL</name>
<gene>
    <name evidence="1" type="ORF">GCM10010916_38730</name>
</gene>